<gene>
    <name evidence="1" type="ORF">ACTIVE_1388</name>
</gene>
<dbReference type="Proteomes" id="UP000501240">
    <property type="component" value="Chromosome"/>
</dbReference>
<name>A0A7D3VVQ8_ACTVE</name>
<dbReference type="EMBL" id="CP053892">
    <property type="protein sequence ID" value="QKG19752.1"/>
    <property type="molecule type" value="Genomic_DNA"/>
</dbReference>
<dbReference type="AlphaFoldDB" id="A0A7D3VVQ8"/>
<dbReference type="RefSeq" id="WP_173093999.1">
    <property type="nucleotide sequence ID" value="NZ_CP053892.1"/>
</dbReference>
<evidence type="ECO:0000313" key="2">
    <source>
        <dbReference type="Proteomes" id="UP000501240"/>
    </source>
</evidence>
<dbReference type="Gene3D" id="2.60.120.620">
    <property type="entry name" value="q2cbj1_9rhob like domain"/>
    <property type="match status" value="1"/>
</dbReference>
<proteinExistence type="predicted"/>
<protein>
    <recommendedName>
        <fullName evidence="3">Fe2OG dioxygenase domain-containing protein</fullName>
    </recommendedName>
</protein>
<accession>A0A7D3VVQ8</accession>
<sequence>MKVDGGPLESERFLVTGRRGDPGYFRFEERSELRPEPIVDILHGRLAGVIFRGVVSEAVRAELTARFQRSPARRRRGPAAPGEYVGAYHAGKGIDQYLDDAAAVEASLRRILDLPGDPLTALRRGVAAALAEEGVDFRTARHGDREAGLAILRSWRGQGAFALAPHDDIGQCCAPEQDGFEIQRVGDHQVVALNMCLANGAGGRLFLWNVQPDLASRKRLGVEFWGVPYPVECLDGIELISLDVNPGDIYLFNGRHVHAVEAGADTSLRLTLSSLLGFIDAKTVVSWT</sequence>
<keyword evidence="2" id="KW-1185">Reference proteome</keyword>
<evidence type="ECO:0008006" key="3">
    <source>
        <dbReference type="Google" id="ProtNLM"/>
    </source>
</evidence>
<evidence type="ECO:0000313" key="1">
    <source>
        <dbReference type="EMBL" id="QKG19752.1"/>
    </source>
</evidence>
<reference evidence="1 2" key="1">
    <citation type="submission" date="2020-05" db="EMBL/GenBank/DDBJ databases">
        <title>Actinomadura verrucosospora NRRL-B18236 (PFL_A860) Genome sequencing and assembly.</title>
        <authorList>
            <person name="Samborskyy M."/>
        </authorList>
    </citation>
    <scope>NUCLEOTIDE SEQUENCE [LARGE SCALE GENOMIC DNA]</scope>
    <source>
        <strain evidence="1 2">NRRL:B18236</strain>
    </source>
</reference>
<organism evidence="1 2">
    <name type="scientific">Actinomadura verrucosospora</name>
    <dbReference type="NCBI Taxonomy" id="46165"/>
    <lineage>
        <taxon>Bacteria</taxon>
        <taxon>Bacillati</taxon>
        <taxon>Actinomycetota</taxon>
        <taxon>Actinomycetes</taxon>
        <taxon>Streptosporangiales</taxon>
        <taxon>Thermomonosporaceae</taxon>
        <taxon>Actinomadura</taxon>
    </lineage>
</organism>